<proteinExistence type="predicted"/>
<evidence type="ECO:0000256" key="1">
    <source>
        <dbReference type="SAM" id="Phobius"/>
    </source>
</evidence>
<keyword evidence="3" id="KW-1185">Reference proteome</keyword>
<evidence type="ECO:0008006" key="4">
    <source>
        <dbReference type="Google" id="ProtNLM"/>
    </source>
</evidence>
<dbReference type="InterPro" id="IPR052501">
    <property type="entry name" value="Alpha-1-2_FucT"/>
</dbReference>
<dbReference type="PANTHER" id="PTHR22898:SF3">
    <property type="entry name" value="ALPHA-1,2-FUCOSYLTRANSFERASE-RELATED"/>
    <property type="match status" value="1"/>
</dbReference>
<feature type="transmembrane region" description="Helical" evidence="1">
    <location>
        <begin position="7"/>
        <end position="27"/>
    </location>
</feature>
<keyword evidence="1" id="KW-0812">Transmembrane</keyword>
<dbReference type="Proteomes" id="UP000218231">
    <property type="component" value="Unassembled WGS sequence"/>
</dbReference>
<dbReference type="AlphaFoldDB" id="A0A2A2K908"/>
<protein>
    <recommendedName>
        <fullName evidence="4">L-Fucosyltransferase</fullName>
    </recommendedName>
</protein>
<accession>A0A2A2K908</accession>
<keyword evidence="1" id="KW-1133">Transmembrane helix</keyword>
<name>A0A2A2K908_9BILA</name>
<comment type="caution">
    <text evidence="2">The sequence shown here is derived from an EMBL/GenBank/DDBJ whole genome shotgun (WGS) entry which is preliminary data.</text>
</comment>
<gene>
    <name evidence="2" type="ORF">WR25_19390</name>
</gene>
<sequence>MLKYSSLAILFAIIMLMICLIVAYNVINHEVDSRYQYAKTSTNRSVRNKILLRNTFSFESCCSQLGNQLYRIFTGYGIERTIHRTHIIRIDKSCRSTNEKQFEQLRATFPKLSKFINTDTNFEISRYSESIMFANYHGVIACCNYEDPTWRLLNRPEDHLHLNVTHVQNSLYFERYLSEIMKFLDFGDEVIEKGDKIIDKWGINKNDPIACMHIRRTDHPGKADFDFSVSGLKFLLEEEKARSIIIFGDDRQFMRKLSKIATYDARFKNAKIVVNDNDSQGEDWYISSKLCSSFLMTVPESTFGWFLAFFSKRNDHVYYDHDILPYLIRFTGFHRNIWRPITWDINHKRLVLVDKM</sequence>
<reference evidence="2 3" key="1">
    <citation type="journal article" date="2017" name="Curr. Biol.">
        <title>Genome architecture and evolution of a unichromosomal asexual nematode.</title>
        <authorList>
            <person name="Fradin H."/>
            <person name="Zegar C."/>
            <person name="Gutwein M."/>
            <person name="Lucas J."/>
            <person name="Kovtun M."/>
            <person name="Corcoran D."/>
            <person name="Baugh L.R."/>
            <person name="Kiontke K."/>
            <person name="Gunsalus K."/>
            <person name="Fitch D.H."/>
            <person name="Piano F."/>
        </authorList>
    </citation>
    <scope>NUCLEOTIDE SEQUENCE [LARGE SCALE GENOMIC DNA]</scope>
    <source>
        <strain evidence="2">PF1309</strain>
    </source>
</reference>
<evidence type="ECO:0000313" key="2">
    <source>
        <dbReference type="EMBL" id="PAV70466.1"/>
    </source>
</evidence>
<dbReference type="PANTHER" id="PTHR22898">
    <property type="entry name" value="UNCHARACTERIZED GLYCOSOL TRANSFERASE-RELATED"/>
    <property type="match status" value="1"/>
</dbReference>
<keyword evidence="1" id="KW-0472">Membrane</keyword>
<organism evidence="2 3">
    <name type="scientific">Diploscapter pachys</name>
    <dbReference type="NCBI Taxonomy" id="2018661"/>
    <lineage>
        <taxon>Eukaryota</taxon>
        <taxon>Metazoa</taxon>
        <taxon>Ecdysozoa</taxon>
        <taxon>Nematoda</taxon>
        <taxon>Chromadorea</taxon>
        <taxon>Rhabditida</taxon>
        <taxon>Rhabditina</taxon>
        <taxon>Rhabditomorpha</taxon>
        <taxon>Rhabditoidea</taxon>
        <taxon>Rhabditidae</taxon>
        <taxon>Diploscapter</taxon>
    </lineage>
</organism>
<dbReference type="STRING" id="2018661.A0A2A2K908"/>
<dbReference type="EMBL" id="LIAE01009275">
    <property type="protein sequence ID" value="PAV70466.1"/>
    <property type="molecule type" value="Genomic_DNA"/>
</dbReference>
<evidence type="ECO:0000313" key="3">
    <source>
        <dbReference type="Proteomes" id="UP000218231"/>
    </source>
</evidence>